<evidence type="ECO:0000259" key="1">
    <source>
        <dbReference type="PROSITE" id="PS50112"/>
    </source>
</evidence>
<name>A0ABD3RHN3_9STRA</name>
<accession>A0ABD3RHN3</accession>
<dbReference type="InterPro" id="IPR035965">
    <property type="entry name" value="PAS-like_dom_sf"/>
</dbReference>
<evidence type="ECO:0000313" key="3">
    <source>
        <dbReference type="Proteomes" id="UP001530377"/>
    </source>
</evidence>
<dbReference type="NCBIfam" id="TIGR00229">
    <property type="entry name" value="sensory_box"/>
    <property type="match status" value="1"/>
</dbReference>
<proteinExistence type="predicted"/>
<feature type="domain" description="PAS" evidence="1">
    <location>
        <begin position="173"/>
        <end position="233"/>
    </location>
</feature>
<reference evidence="2 3" key="1">
    <citation type="submission" date="2024-10" db="EMBL/GenBank/DDBJ databases">
        <title>Updated reference genomes for cyclostephanoid diatoms.</title>
        <authorList>
            <person name="Roberts W.R."/>
            <person name="Alverson A.J."/>
        </authorList>
    </citation>
    <scope>NUCLEOTIDE SEQUENCE [LARGE SCALE GENOMIC DNA]</scope>
    <source>
        <strain evidence="2 3">AJA228-03</strain>
    </source>
</reference>
<keyword evidence="3" id="KW-1185">Reference proteome</keyword>
<dbReference type="SUPFAM" id="SSF55785">
    <property type="entry name" value="PYP-like sensor domain (PAS domain)"/>
    <property type="match status" value="1"/>
</dbReference>
<dbReference type="EMBL" id="JALLPB020000360">
    <property type="protein sequence ID" value="KAL3809981.1"/>
    <property type="molecule type" value="Genomic_DNA"/>
</dbReference>
<organism evidence="2 3">
    <name type="scientific">Cyclostephanos tholiformis</name>
    <dbReference type="NCBI Taxonomy" id="382380"/>
    <lineage>
        <taxon>Eukaryota</taxon>
        <taxon>Sar</taxon>
        <taxon>Stramenopiles</taxon>
        <taxon>Ochrophyta</taxon>
        <taxon>Bacillariophyta</taxon>
        <taxon>Coscinodiscophyceae</taxon>
        <taxon>Thalassiosirophycidae</taxon>
        <taxon>Stephanodiscales</taxon>
        <taxon>Stephanodiscaceae</taxon>
        <taxon>Cyclostephanos</taxon>
    </lineage>
</organism>
<gene>
    <name evidence="2" type="ORF">ACHAXA_007757</name>
</gene>
<dbReference type="PROSITE" id="PS50112">
    <property type="entry name" value="PAS"/>
    <property type="match status" value="1"/>
</dbReference>
<dbReference type="InterPro" id="IPR000014">
    <property type="entry name" value="PAS"/>
</dbReference>
<dbReference type="CDD" id="cd00130">
    <property type="entry name" value="PAS"/>
    <property type="match status" value="1"/>
</dbReference>
<dbReference type="AlphaFoldDB" id="A0ABD3RHN3"/>
<dbReference type="Pfam" id="PF13426">
    <property type="entry name" value="PAS_9"/>
    <property type="match status" value="1"/>
</dbReference>
<dbReference type="Gene3D" id="3.30.450.20">
    <property type="entry name" value="PAS domain"/>
    <property type="match status" value="1"/>
</dbReference>
<evidence type="ECO:0000313" key="2">
    <source>
        <dbReference type="EMBL" id="KAL3809981.1"/>
    </source>
</evidence>
<comment type="caution">
    <text evidence="2">The sequence shown here is derived from an EMBL/GenBank/DDBJ whole genome shotgun (WGS) entry which is preliminary data.</text>
</comment>
<dbReference type="Proteomes" id="UP001530377">
    <property type="component" value="Unassembled WGS sequence"/>
</dbReference>
<sequence>MIACVKSLMLPTCRATLCRTLAPHLNCNLSYRASGNRDSREDFLAQFQRDRSFREQMVYSLSFAGTSLKSDIESDNTLPIIDDRMKKQLRNSIDALLFPSEYDDRRLRDSPPPKLNLQFLDTTLTTLTKQTIERNLPPLIECDGEISADSCAQPLPKLSSQIISCKLDEDVRPIVVTDTKSPYRIVAVNKAWEGLCGYTREECKGRSLGRLLQGPETDVGLASTMLSKLLSGEEADVILTNYAKDGRKFKNHIRVGKVIDEMGKTVNFVGVLREVTDEAISGNFSLGGRLELPFMS</sequence>
<protein>
    <recommendedName>
        <fullName evidence="1">PAS domain-containing protein</fullName>
    </recommendedName>
</protein>